<dbReference type="SUPFAM" id="SSF52172">
    <property type="entry name" value="CheY-like"/>
    <property type="match status" value="1"/>
</dbReference>
<name>A0A3P3ZRH2_9ZZZZ</name>
<accession>A0A3P3ZRH2</accession>
<dbReference type="EMBL" id="UOYP01000597">
    <property type="protein sequence ID" value="VAY89375.1"/>
    <property type="molecule type" value="Genomic_DNA"/>
</dbReference>
<protein>
    <recommendedName>
        <fullName evidence="2">Response regulatory domain-containing protein</fullName>
    </recommendedName>
</protein>
<evidence type="ECO:0000313" key="1">
    <source>
        <dbReference type="EMBL" id="VAY89375.1"/>
    </source>
</evidence>
<gene>
    <name evidence="1" type="ORF">CARN8_6360003</name>
</gene>
<reference evidence="1" key="1">
    <citation type="submission" date="2018-10" db="EMBL/GenBank/DDBJ databases">
        <authorList>
            <person name="Plewniak F."/>
        </authorList>
    </citation>
    <scope>NUCLEOTIDE SEQUENCE</scope>
</reference>
<evidence type="ECO:0008006" key="2">
    <source>
        <dbReference type="Google" id="ProtNLM"/>
    </source>
</evidence>
<dbReference type="AlphaFoldDB" id="A0A3P3ZRH2"/>
<organism evidence="1">
    <name type="scientific">mine drainage metagenome</name>
    <dbReference type="NCBI Taxonomy" id="410659"/>
    <lineage>
        <taxon>unclassified sequences</taxon>
        <taxon>metagenomes</taxon>
        <taxon>ecological metagenomes</taxon>
    </lineage>
</organism>
<dbReference type="InterPro" id="IPR011006">
    <property type="entry name" value="CheY-like_superfamily"/>
</dbReference>
<sequence length="37" mass="4378">MKAGFFRYITKPIRVNEFMEALDLALEFAREHSDDDT</sequence>
<proteinExistence type="predicted"/>